<organism evidence="1 2">
    <name type="scientific">Cenococcum geophilum 1.58</name>
    <dbReference type="NCBI Taxonomy" id="794803"/>
    <lineage>
        <taxon>Eukaryota</taxon>
        <taxon>Fungi</taxon>
        <taxon>Dikarya</taxon>
        <taxon>Ascomycota</taxon>
        <taxon>Pezizomycotina</taxon>
        <taxon>Dothideomycetes</taxon>
        <taxon>Pleosporomycetidae</taxon>
        <taxon>Gloniales</taxon>
        <taxon>Gloniaceae</taxon>
        <taxon>Cenococcum</taxon>
    </lineage>
</organism>
<sequence>MYKPLLLASLSLLASATDYKHFDCGTDSSAATKDFLDTVQSLHSNTPHGSPAARAASLLARDASPITVLAIFHIVTSTTKKNDITPQMAQDQMHALNGAYNAYNIRFSLANLTWTINDAWALSVTDADDLAMKQALRQGTYATLNIYFQTDLAGSILGKCTLPSSAGTMPNGAVAGYSEGKTAVHETGHWLGLLHVFEEHSCDGEGEGDFIADTPQQRSGTDGCPTSPPKG</sequence>
<accession>A0ACC8EK39</accession>
<keyword evidence="2" id="KW-1185">Reference proteome</keyword>
<protein>
    <submittedName>
        <fullName evidence="1">Uncharacterized protein</fullName>
    </submittedName>
</protein>
<proteinExistence type="predicted"/>
<reference evidence="1 2" key="1">
    <citation type="journal article" date="2016" name="Nat. Commun.">
        <title>Ectomycorrhizal ecology is imprinted in the genome of the dominant symbiotic fungus Cenococcum geophilum.</title>
        <authorList>
            <consortium name="DOE Joint Genome Institute"/>
            <person name="Peter M."/>
            <person name="Kohler A."/>
            <person name="Ohm R.A."/>
            <person name="Kuo A."/>
            <person name="Krutzmann J."/>
            <person name="Morin E."/>
            <person name="Arend M."/>
            <person name="Barry K.W."/>
            <person name="Binder M."/>
            <person name="Choi C."/>
            <person name="Clum A."/>
            <person name="Copeland A."/>
            <person name="Grisel N."/>
            <person name="Haridas S."/>
            <person name="Kipfer T."/>
            <person name="LaButti K."/>
            <person name="Lindquist E."/>
            <person name="Lipzen A."/>
            <person name="Maire R."/>
            <person name="Meier B."/>
            <person name="Mihaltcheva S."/>
            <person name="Molinier V."/>
            <person name="Murat C."/>
            <person name="Poggeler S."/>
            <person name="Quandt C.A."/>
            <person name="Sperisen C."/>
            <person name="Tritt A."/>
            <person name="Tisserant E."/>
            <person name="Crous P.W."/>
            <person name="Henrissat B."/>
            <person name="Nehls U."/>
            <person name="Egli S."/>
            <person name="Spatafora J.W."/>
            <person name="Grigoriev I.V."/>
            <person name="Martin F.M."/>
        </authorList>
    </citation>
    <scope>NUCLEOTIDE SEQUENCE [LARGE SCALE GENOMIC DNA]</scope>
    <source>
        <strain evidence="1 2">1.58</strain>
    </source>
</reference>
<dbReference type="EMBL" id="KV748294">
    <property type="protein sequence ID" value="OCK86613.1"/>
    <property type="molecule type" value="Genomic_DNA"/>
</dbReference>
<dbReference type="Proteomes" id="UP000250078">
    <property type="component" value="Unassembled WGS sequence"/>
</dbReference>
<evidence type="ECO:0000313" key="1">
    <source>
        <dbReference type="EMBL" id="OCK86613.1"/>
    </source>
</evidence>
<gene>
    <name evidence="1" type="ORF">K441DRAFT_683214</name>
</gene>
<evidence type="ECO:0000313" key="2">
    <source>
        <dbReference type="Proteomes" id="UP000250078"/>
    </source>
</evidence>
<name>A0ACC8EK39_9PEZI</name>